<proteinExistence type="predicted"/>
<evidence type="ECO:0000313" key="1">
    <source>
        <dbReference type="EMBL" id="OGZ11858.1"/>
    </source>
</evidence>
<accession>A0A1G2DGF4</accession>
<dbReference type="AlphaFoldDB" id="A0A1G2DGF4"/>
<dbReference type="Proteomes" id="UP000178636">
    <property type="component" value="Unassembled WGS sequence"/>
</dbReference>
<sequence>MEIEEQLKRVAAAMGEHVDDEQIREHKAFCEEIEENIYLGEAGEIVKKLAASATLLLVRGEYAPEVKRACVALNALVLARCANENAGLAEEVRAGLSVILAEDLVPSLSSNTRKH</sequence>
<protein>
    <submittedName>
        <fullName evidence="1">Uncharacterized protein</fullName>
    </submittedName>
</protein>
<gene>
    <name evidence="1" type="ORF">A3C93_00455</name>
</gene>
<evidence type="ECO:0000313" key="2">
    <source>
        <dbReference type="Proteomes" id="UP000178636"/>
    </source>
</evidence>
<dbReference type="EMBL" id="MHLO01000028">
    <property type="protein sequence ID" value="OGZ11858.1"/>
    <property type="molecule type" value="Genomic_DNA"/>
</dbReference>
<comment type="caution">
    <text evidence="1">The sequence shown here is derived from an EMBL/GenBank/DDBJ whole genome shotgun (WGS) entry which is preliminary data.</text>
</comment>
<reference evidence="1 2" key="1">
    <citation type="journal article" date="2016" name="Nat. Commun.">
        <title>Thousands of microbial genomes shed light on interconnected biogeochemical processes in an aquifer system.</title>
        <authorList>
            <person name="Anantharaman K."/>
            <person name="Brown C.T."/>
            <person name="Hug L.A."/>
            <person name="Sharon I."/>
            <person name="Castelle C.J."/>
            <person name="Probst A.J."/>
            <person name="Thomas B.C."/>
            <person name="Singh A."/>
            <person name="Wilkins M.J."/>
            <person name="Karaoz U."/>
            <person name="Brodie E.L."/>
            <person name="Williams K.H."/>
            <person name="Hubbard S.S."/>
            <person name="Banfield J.F."/>
        </authorList>
    </citation>
    <scope>NUCLEOTIDE SEQUENCE [LARGE SCALE GENOMIC DNA]</scope>
</reference>
<organism evidence="1 2">
    <name type="scientific">Candidatus Lloydbacteria bacterium RIFCSPHIGHO2_02_FULL_54_17</name>
    <dbReference type="NCBI Taxonomy" id="1798664"/>
    <lineage>
        <taxon>Bacteria</taxon>
        <taxon>Candidatus Lloydiibacteriota</taxon>
    </lineage>
</organism>
<name>A0A1G2DGF4_9BACT</name>
<dbReference type="STRING" id="1798664.A3C93_00455"/>